<accession>A0A5B7G8K9</accession>
<evidence type="ECO:0000313" key="3">
    <source>
        <dbReference type="Proteomes" id="UP000324222"/>
    </source>
</evidence>
<dbReference type="InterPro" id="IPR011009">
    <property type="entry name" value="Kinase-like_dom_sf"/>
</dbReference>
<evidence type="ECO:0000313" key="2">
    <source>
        <dbReference type="EMBL" id="MPC52864.1"/>
    </source>
</evidence>
<name>A0A5B7G8K9_PORTR</name>
<organism evidence="2 3">
    <name type="scientific">Portunus trituberculatus</name>
    <name type="common">Swimming crab</name>
    <name type="synonym">Neptunus trituberculatus</name>
    <dbReference type="NCBI Taxonomy" id="210409"/>
    <lineage>
        <taxon>Eukaryota</taxon>
        <taxon>Metazoa</taxon>
        <taxon>Ecdysozoa</taxon>
        <taxon>Arthropoda</taxon>
        <taxon>Crustacea</taxon>
        <taxon>Multicrustacea</taxon>
        <taxon>Malacostraca</taxon>
        <taxon>Eumalacostraca</taxon>
        <taxon>Eucarida</taxon>
        <taxon>Decapoda</taxon>
        <taxon>Pleocyemata</taxon>
        <taxon>Brachyura</taxon>
        <taxon>Eubrachyura</taxon>
        <taxon>Portunoidea</taxon>
        <taxon>Portunidae</taxon>
        <taxon>Portuninae</taxon>
        <taxon>Portunus</taxon>
    </lineage>
</organism>
<feature type="domain" description="Protein kinase" evidence="1">
    <location>
        <begin position="1"/>
        <end position="116"/>
    </location>
</feature>
<dbReference type="InterPro" id="IPR020635">
    <property type="entry name" value="Tyr_kinase_cat_dom"/>
</dbReference>
<dbReference type="GO" id="GO:0043235">
    <property type="term" value="C:receptor complex"/>
    <property type="evidence" value="ECO:0007669"/>
    <property type="project" value="TreeGrafter"/>
</dbReference>
<dbReference type="GO" id="GO:0005524">
    <property type="term" value="F:ATP binding"/>
    <property type="evidence" value="ECO:0007669"/>
    <property type="project" value="InterPro"/>
</dbReference>
<dbReference type="PROSITE" id="PS50011">
    <property type="entry name" value="PROTEIN_KINASE_DOM"/>
    <property type="match status" value="1"/>
</dbReference>
<dbReference type="GO" id="GO:0005886">
    <property type="term" value="C:plasma membrane"/>
    <property type="evidence" value="ECO:0007669"/>
    <property type="project" value="TreeGrafter"/>
</dbReference>
<dbReference type="PROSITE" id="PS00109">
    <property type="entry name" value="PROTEIN_KINASE_TYR"/>
    <property type="match status" value="1"/>
</dbReference>
<dbReference type="SMART" id="SM00219">
    <property type="entry name" value="TyrKc"/>
    <property type="match status" value="1"/>
</dbReference>
<dbReference type="Pfam" id="PF07714">
    <property type="entry name" value="PK_Tyr_Ser-Thr"/>
    <property type="match status" value="1"/>
</dbReference>
<gene>
    <name evidence="2" type="primary">Insrr</name>
    <name evidence="2" type="ORF">E2C01_046743</name>
</gene>
<keyword evidence="3" id="KW-1185">Reference proteome</keyword>
<dbReference type="SUPFAM" id="SSF56112">
    <property type="entry name" value="Protein kinase-like (PK-like)"/>
    <property type="match status" value="1"/>
</dbReference>
<dbReference type="InterPro" id="IPR008266">
    <property type="entry name" value="Tyr_kinase_AS"/>
</dbReference>
<dbReference type="OrthoDB" id="5809444at2759"/>
<dbReference type="GO" id="GO:0004714">
    <property type="term" value="F:transmembrane receptor protein tyrosine kinase activity"/>
    <property type="evidence" value="ECO:0007669"/>
    <property type="project" value="TreeGrafter"/>
</dbReference>
<dbReference type="InterPro" id="IPR001245">
    <property type="entry name" value="Ser-Thr/Tyr_kinase_cat_dom"/>
</dbReference>
<dbReference type="EMBL" id="VSRR010011208">
    <property type="protein sequence ID" value="MPC52864.1"/>
    <property type="molecule type" value="Genomic_DNA"/>
</dbReference>
<dbReference type="InterPro" id="IPR000719">
    <property type="entry name" value="Prot_kinase_dom"/>
</dbReference>
<dbReference type="InterPro" id="IPR050122">
    <property type="entry name" value="RTK"/>
</dbReference>
<dbReference type="Proteomes" id="UP000324222">
    <property type="component" value="Unassembled WGS sequence"/>
</dbReference>
<dbReference type="Gene3D" id="1.10.510.10">
    <property type="entry name" value="Transferase(Phosphotransferase) domain 1"/>
    <property type="match status" value="1"/>
</dbReference>
<evidence type="ECO:0000259" key="1">
    <source>
        <dbReference type="PROSITE" id="PS50011"/>
    </source>
</evidence>
<dbReference type="PANTHER" id="PTHR24416">
    <property type="entry name" value="TYROSINE-PROTEIN KINASE RECEPTOR"/>
    <property type="match status" value="1"/>
</dbReference>
<protein>
    <submittedName>
        <fullName evidence="2">Insulin receptor-related protein</fullName>
    </submittedName>
</protein>
<reference evidence="2 3" key="1">
    <citation type="submission" date="2019-05" db="EMBL/GenBank/DDBJ databases">
        <title>Another draft genome of Portunus trituberculatus and its Hox gene families provides insights of decapod evolution.</title>
        <authorList>
            <person name="Jeong J.-H."/>
            <person name="Song I."/>
            <person name="Kim S."/>
            <person name="Choi T."/>
            <person name="Kim D."/>
            <person name="Ryu S."/>
            <person name="Kim W."/>
        </authorList>
    </citation>
    <scope>NUCLEOTIDE SEQUENCE [LARGE SCALE GENOMIC DNA]</scope>
    <source>
        <tissue evidence="2">Muscle</tissue>
    </source>
</reference>
<proteinExistence type="predicted"/>
<dbReference type="PANTHER" id="PTHR24416:SF611">
    <property type="entry name" value="TYROSINE-PROTEIN KINASE TRANSMEMBRANE RECEPTOR ROR"/>
    <property type="match status" value="1"/>
</dbReference>
<keyword evidence="2" id="KW-0675">Receptor</keyword>
<dbReference type="GO" id="GO:0007169">
    <property type="term" value="P:cell surface receptor protein tyrosine kinase signaling pathway"/>
    <property type="evidence" value="ECO:0007669"/>
    <property type="project" value="TreeGrafter"/>
</dbReference>
<comment type="caution">
    <text evidence="2">The sequence shown here is derived from an EMBL/GenBank/DDBJ whole genome shotgun (WGS) entry which is preliminary data.</text>
</comment>
<sequence>MALQIADGMAYLASKNYMHRDLAARNCLLDENMKIKISDFVRSQFFPVRWVAPECFNKQRFTMQSDVWSYGIVLWEILTNGRIPYEELKSNEEVMKKVSNGHTLKEKGKLAKDNNK</sequence>
<dbReference type="AlphaFoldDB" id="A0A5B7G8K9"/>